<dbReference type="Pfam" id="PF13646">
    <property type="entry name" value="HEAT_2"/>
    <property type="match status" value="1"/>
</dbReference>
<dbReference type="EMBL" id="BOMM01000017">
    <property type="protein sequence ID" value="GIE10722.1"/>
    <property type="molecule type" value="Genomic_DNA"/>
</dbReference>
<sequence length="222" mass="24374">MTEPSDAERRTALFQAARAEIAARVPRAGTASGAGTADDEPARALVALHEQPNREVFDTAAGMLGDDDPITRELGVLVLRELGPPGELDRRPFYAEAVPRLLDLLGRETDPRVLGFTISALDYNGAREALDAILPFARHPHRRVRFHVASALPGLIDPAAVDPRVVPALEQLCRDEDADTRFYALYALLEEIPGVDRERVAAPLADDPDEQIRDFARTLEIR</sequence>
<keyword evidence="2" id="KW-1185">Reference proteome</keyword>
<dbReference type="Gene3D" id="1.25.10.10">
    <property type="entry name" value="Leucine-rich Repeat Variant"/>
    <property type="match status" value="1"/>
</dbReference>
<evidence type="ECO:0000313" key="1">
    <source>
        <dbReference type="EMBL" id="GIE10722.1"/>
    </source>
</evidence>
<gene>
    <name evidence="1" type="ORF">Afe05nite_25620</name>
</gene>
<dbReference type="PROSITE" id="PS50077">
    <property type="entry name" value="HEAT_REPEAT"/>
    <property type="match status" value="1"/>
</dbReference>
<comment type="caution">
    <text evidence="1">The sequence shown here is derived from an EMBL/GenBank/DDBJ whole genome shotgun (WGS) entry which is preliminary data.</text>
</comment>
<dbReference type="SUPFAM" id="SSF48371">
    <property type="entry name" value="ARM repeat"/>
    <property type="match status" value="1"/>
</dbReference>
<dbReference type="RefSeq" id="WP_203817278.1">
    <property type="nucleotide sequence ID" value="NZ_BAAABP010000071.1"/>
</dbReference>
<proteinExistence type="predicted"/>
<reference evidence="1" key="1">
    <citation type="submission" date="2021-01" db="EMBL/GenBank/DDBJ databases">
        <title>Whole genome shotgun sequence of Actinoplanes ferrugineus NBRC 15555.</title>
        <authorList>
            <person name="Komaki H."/>
            <person name="Tamura T."/>
        </authorList>
    </citation>
    <scope>NUCLEOTIDE SEQUENCE</scope>
    <source>
        <strain evidence="1">NBRC 15555</strain>
    </source>
</reference>
<organism evidence="1 2">
    <name type="scientific">Paractinoplanes ferrugineus</name>
    <dbReference type="NCBI Taxonomy" id="113564"/>
    <lineage>
        <taxon>Bacteria</taxon>
        <taxon>Bacillati</taxon>
        <taxon>Actinomycetota</taxon>
        <taxon>Actinomycetes</taxon>
        <taxon>Micromonosporales</taxon>
        <taxon>Micromonosporaceae</taxon>
        <taxon>Paractinoplanes</taxon>
    </lineage>
</organism>
<dbReference type="InterPro" id="IPR011989">
    <property type="entry name" value="ARM-like"/>
</dbReference>
<dbReference type="InterPro" id="IPR021133">
    <property type="entry name" value="HEAT_type_2"/>
</dbReference>
<evidence type="ECO:0000313" key="2">
    <source>
        <dbReference type="Proteomes" id="UP000598174"/>
    </source>
</evidence>
<dbReference type="InterPro" id="IPR016024">
    <property type="entry name" value="ARM-type_fold"/>
</dbReference>
<dbReference type="Proteomes" id="UP000598174">
    <property type="component" value="Unassembled WGS sequence"/>
</dbReference>
<accession>A0A919IZG6</accession>
<evidence type="ECO:0008006" key="3">
    <source>
        <dbReference type="Google" id="ProtNLM"/>
    </source>
</evidence>
<name>A0A919IZG6_9ACTN</name>
<protein>
    <recommendedName>
        <fullName evidence="3">HEAT repeat domain-containing protein</fullName>
    </recommendedName>
</protein>
<dbReference type="AlphaFoldDB" id="A0A919IZG6"/>